<keyword evidence="11" id="KW-1185">Reference proteome</keyword>
<evidence type="ECO:0000256" key="4">
    <source>
        <dbReference type="ARBA" id="ARBA00023125"/>
    </source>
</evidence>
<dbReference type="SUPFAM" id="SSF52172">
    <property type="entry name" value="CheY-like"/>
    <property type="match status" value="1"/>
</dbReference>
<dbReference type="SMART" id="SM00862">
    <property type="entry name" value="Trans_reg_C"/>
    <property type="match status" value="1"/>
</dbReference>
<dbReference type="InterPro" id="IPR036388">
    <property type="entry name" value="WH-like_DNA-bd_sf"/>
</dbReference>
<comment type="caution">
    <text evidence="10">The sequence shown here is derived from an EMBL/GenBank/DDBJ whole genome shotgun (WGS) entry which is preliminary data.</text>
</comment>
<keyword evidence="1 6" id="KW-0597">Phosphoprotein</keyword>
<dbReference type="GO" id="GO:0000976">
    <property type="term" value="F:transcription cis-regulatory region binding"/>
    <property type="evidence" value="ECO:0007669"/>
    <property type="project" value="TreeGrafter"/>
</dbReference>
<dbReference type="PROSITE" id="PS51755">
    <property type="entry name" value="OMPR_PHOB"/>
    <property type="match status" value="1"/>
</dbReference>
<dbReference type="OrthoDB" id="31391at2"/>
<dbReference type="Gene3D" id="3.40.50.2300">
    <property type="match status" value="1"/>
</dbReference>
<evidence type="ECO:0000256" key="6">
    <source>
        <dbReference type="PROSITE-ProRule" id="PRU00169"/>
    </source>
</evidence>
<dbReference type="InterPro" id="IPR001867">
    <property type="entry name" value="OmpR/PhoB-type_DNA-bd"/>
</dbReference>
<evidence type="ECO:0000313" key="10">
    <source>
        <dbReference type="EMBL" id="KGQ22533.2"/>
    </source>
</evidence>
<keyword evidence="4 7" id="KW-0238">DNA-binding</keyword>
<keyword evidence="5" id="KW-0804">Transcription</keyword>
<feature type="modified residue" description="4-aspartylphosphate" evidence="6">
    <location>
        <position position="51"/>
    </location>
</feature>
<dbReference type="InterPro" id="IPR001789">
    <property type="entry name" value="Sig_transdc_resp-reg_receiver"/>
</dbReference>
<feature type="domain" description="Response regulatory" evidence="8">
    <location>
        <begin position="2"/>
        <end position="118"/>
    </location>
</feature>
<protein>
    <submittedName>
        <fullName evidence="10">Regulator</fullName>
    </submittedName>
</protein>
<dbReference type="Gene3D" id="1.10.10.10">
    <property type="entry name" value="Winged helix-like DNA-binding domain superfamily/Winged helix DNA-binding domain"/>
    <property type="match status" value="1"/>
</dbReference>
<dbReference type="CDD" id="cd00383">
    <property type="entry name" value="trans_reg_C"/>
    <property type="match status" value="1"/>
</dbReference>
<organism evidence="10 11">
    <name type="scientific">Thermus filiformis</name>
    <dbReference type="NCBI Taxonomy" id="276"/>
    <lineage>
        <taxon>Bacteria</taxon>
        <taxon>Thermotogati</taxon>
        <taxon>Deinococcota</taxon>
        <taxon>Deinococci</taxon>
        <taxon>Thermales</taxon>
        <taxon>Thermaceae</taxon>
        <taxon>Thermus</taxon>
    </lineage>
</organism>
<evidence type="ECO:0000259" key="9">
    <source>
        <dbReference type="PROSITE" id="PS51755"/>
    </source>
</evidence>
<dbReference type="AlphaFoldDB" id="A0A0A2WRU6"/>
<dbReference type="Pfam" id="PF00486">
    <property type="entry name" value="Trans_reg_C"/>
    <property type="match status" value="1"/>
</dbReference>
<dbReference type="PROSITE" id="PS50110">
    <property type="entry name" value="RESPONSE_REGULATORY"/>
    <property type="match status" value="1"/>
</dbReference>
<reference evidence="10 11" key="1">
    <citation type="journal article" date="2015" name="Genome Announc.">
        <title>Draft Genome Sequence of the Thermophile Thermus filiformis ATCC 43280, Producer of Carotenoid-(Di)glucoside-Branched Fatty Acid (Di)esters and Source of Hyperthermostable Enzymes of Biotechnological Interest.</title>
        <authorList>
            <person name="Mandelli F."/>
            <person name="Oliveira Ramires B."/>
            <person name="Couger M.B."/>
            <person name="Paixao D.A."/>
            <person name="Camilo C.M."/>
            <person name="Polikarpov I."/>
            <person name="Prade R."/>
            <person name="Riano-Pachon D.M."/>
            <person name="Squina F.M."/>
        </authorList>
    </citation>
    <scope>NUCLEOTIDE SEQUENCE [LARGE SCALE GENOMIC DNA]</scope>
    <source>
        <strain evidence="10 11">ATCC 43280</strain>
    </source>
</reference>
<evidence type="ECO:0000259" key="8">
    <source>
        <dbReference type="PROSITE" id="PS50110"/>
    </source>
</evidence>
<dbReference type="PANTHER" id="PTHR48111:SF22">
    <property type="entry name" value="REGULATOR OF RPOS"/>
    <property type="match status" value="1"/>
</dbReference>
<evidence type="ECO:0000256" key="5">
    <source>
        <dbReference type="ARBA" id="ARBA00023163"/>
    </source>
</evidence>
<evidence type="ECO:0000256" key="1">
    <source>
        <dbReference type="ARBA" id="ARBA00022553"/>
    </source>
</evidence>
<evidence type="ECO:0000313" key="11">
    <source>
        <dbReference type="Proteomes" id="UP000030364"/>
    </source>
</evidence>
<dbReference type="Gene3D" id="6.10.250.690">
    <property type="match status" value="1"/>
</dbReference>
<dbReference type="SMART" id="SM00448">
    <property type="entry name" value="REC"/>
    <property type="match status" value="1"/>
</dbReference>
<dbReference type="InterPro" id="IPR011006">
    <property type="entry name" value="CheY-like_superfamily"/>
</dbReference>
<dbReference type="STRING" id="276.THFILI_02115"/>
<evidence type="ECO:0000256" key="3">
    <source>
        <dbReference type="ARBA" id="ARBA00023015"/>
    </source>
</evidence>
<dbReference type="GO" id="GO:0006355">
    <property type="term" value="P:regulation of DNA-templated transcription"/>
    <property type="evidence" value="ECO:0007669"/>
    <property type="project" value="InterPro"/>
</dbReference>
<name>A0A0A2WRU6_THEFI</name>
<evidence type="ECO:0000256" key="7">
    <source>
        <dbReference type="PROSITE-ProRule" id="PRU01091"/>
    </source>
</evidence>
<dbReference type="InterPro" id="IPR039420">
    <property type="entry name" value="WalR-like"/>
</dbReference>
<dbReference type="GO" id="GO:0005829">
    <property type="term" value="C:cytosol"/>
    <property type="evidence" value="ECO:0007669"/>
    <property type="project" value="TreeGrafter"/>
</dbReference>
<evidence type="ECO:0000256" key="2">
    <source>
        <dbReference type="ARBA" id="ARBA00023012"/>
    </source>
</evidence>
<feature type="DNA-binding region" description="OmpR/PhoB-type" evidence="7">
    <location>
        <begin position="126"/>
        <end position="217"/>
    </location>
</feature>
<feature type="domain" description="OmpR/PhoB-type" evidence="9">
    <location>
        <begin position="126"/>
        <end position="217"/>
    </location>
</feature>
<dbReference type="GO" id="GO:0032993">
    <property type="term" value="C:protein-DNA complex"/>
    <property type="evidence" value="ECO:0007669"/>
    <property type="project" value="TreeGrafter"/>
</dbReference>
<keyword evidence="3" id="KW-0805">Transcription regulation</keyword>
<gene>
    <name evidence="10" type="ORF">THFILI_02115</name>
</gene>
<dbReference type="GO" id="GO:0000156">
    <property type="term" value="F:phosphorelay response regulator activity"/>
    <property type="evidence" value="ECO:0007669"/>
    <property type="project" value="TreeGrafter"/>
</dbReference>
<accession>A0A0A2WRU6</accession>
<dbReference type="Proteomes" id="UP000030364">
    <property type="component" value="Unassembled WGS sequence"/>
</dbReference>
<dbReference type="PANTHER" id="PTHR48111">
    <property type="entry name" value="REGULATOR OF RPOS"/>
    <property type="match status" value="1"/>
</dbReference>
<sequence>MRVLVVEDEEGILEPVLALLRRERYEAVGAKSLEEAWALLAEGEPEVVVLDVMLPEGEEAGFRFAEALRQAGYRGGILFLTARDALEDRVAGLELGGDDYLVKPFHLAELLARVRALARREAEFKGRVFQRGPLRVDLAARRVFLGEEEVRLSPKAFALLELLALNPEKTFSREELLERLFPEAQSEAVLRVYVQKLRQGLAPWVVERVPGGYRLGRP</sequence>
<proteinExistence type="predicted"/>
<dbReference type="EMBL" id="JPSL02000036">
    <property type="protein sequence ID" value="KGQ22533.2"/>
    <property type="molecule type" value="Genomic_DNA"/>
</dbReference>
<keyword evidence="2" id="KW-0902">Two-component regulatory system</keyword>
<dbReference type="RefSeq" id="WP_038062269.1">
    <property type="nucleotide sequence ID" value="NZ_JPSL02000036.1"/>
</dbReference>
<dbReference type="Pfam" id="PF00072">
    <property type="entry name" value="Response_reg"/>
    <property type="match status" value="1"/>
</dbReference>